<sequence>MAKRSNTSSLRKRVSVTIAGSLIGFLFLFGQLVRVTMLPDSQILGYANSEVLKTVTIPAARGEIEDRYGKPLAFSVNLKSVVADPQQVTNPEAEAALLSPLLGMGQAQIRDLLIMPGQFEYIKRLVPHTISASLQQLIDESKLPGITLIQESERVYPQEPLAEAVIGQTNTFGQGISGLEYQYNSQLQGTSGSETYKVTNTNIAVPDGVVSYKPPVPGSTLKLTLDSTLQYYVEKVLASEMEVSRAIGGTAVVMDVKTGQILAMVSLSAPPLPGTPATPKGFPQGATPVDATVSLPTESWVNTAVDSVYEPGSVAKIATFTAALEHHVITPTSKFLVPDQLYIDGARFHDAEPHPTEIMPVGQILGQSSNIGTIMIAEKLGKYIITKSFARYGWGQSTGLNFPGETYGFLKNPATWSGTAIGSVPIGQDEAVTPLQVLDSYNAVANGGVMVTPKLVEKIIEPNGQSITPYSRPPKRIVSAKVASEMRSLFENAVKANGTAPAAAIAGYQVAGKTGTSQKPWPSLPGYQPGAFWGTFVGFVPASNPVLSAIVELNQPTPIYGGSVAAPVFSQIMTYALQRYGIEPNGEIVGAAPKVVPNISTTTSKGGNGSSFPSRDTVGGAGWLRFAR</sequence>
<evidence type="ECO:0000259" key="5">
    <source>
        <dbReference type="Pfam" id="PF03717"/>
    </source>
</evidence>
<evidence type="ECO:0000256" key="1">
    <source>
        <dbReference type="ARBA" id="ARBA00004370"/>
    </source>
</evidence>
<dbReference type="InterPro" id="IPR012338">
    <property type="entry name" value="Beta-lactam/transpept-like"/>
</dbReference>
<dbReference type="EMBL" id="FQUL01000006">
    <property type="protein sequence ID" value="SHE47236.1"/>
    <property type="molecule type" value="Genomic_DNA"/>
</dbReference>
<dbReference type="GO" id="GO:0008658">
    <property type="term" value="F:penicillin binding"/>
    <property type="evidence" value="ECO:0007669"/>
    <property type="project" value="InterPro"/>
</dbReference>
<dbReference type="PANTHER" id="PTHR30627:SF1">
    <property type="entry name" value="PEPTIDOGLYCAN D,D-TRANSPEPTIDASE FTSI"/>
    <property type="match status" value="1"/>
</dbReference>
<comment type="similarity">
    <text evidence="2">Belongs to the transpeptidase family.</text>
</comment>
<evidence type="ECO:0000313" key="7">
    <source>
        <dbReference type="Proteomes" id="UP000184295"/>
    </source>
</evidence>
<dbReference type="SUPFAM" id="SSF56601">
    <property type="entry name" value="beta-lactamase/transpeptidase-like"/>
    <property type="match status" value="1"/>
</dbReference>
<keyword evidence="7" id="KW-1185">Reference proteome</keyword>
<dbReference type="Gene3D" id="3.30.450.330">
    <property type="match status" value="1"/>
</dbReference>
<dbReference type="Pfam" id="PF03717">
    <property type="entry name" value="PBP_dimer"/>
    <property type="match status" value="1"/>
</dbReference>
<keyword evidence="3" id="KW-0472">Membrane</keyword>
<proteinExistence type="inferred from homology"/>
<dbReference type="GO" id="GO:0005886">
    <property type="term" value="C:plasma membrane"/>
    <property type="evidence" value="ECO:0007669"/>
    <property type="project" value="TreeGrafter"/>
</dbReference>
<evidence type="ECO:0000256" key="2">
    <source>
        <dbReference type="ARBA" id="ARBA00007171"/>
    </source>
</evidence>
<evidence type="ECO:0000256" key="3">
    <source>
        <dbReference type="ARBA" id="ARBA00023136"/>
    </source>
</evidence>
<dbReference type="Gene3D" id="3.40.710.10">
    <property type="entry name" value="DD-peptidase/beta-lactamase superfamily"/>
    <property type="match status" value="1"/>
</dbReference>
<organism evidence="6 7">
    <name type="scientific">Ferrithrix thermotolerans DSM 19514</name>
    <dbReference type="NCBI Taxonomy" id="1121881"/>
    <lineage>
        <taxon>Bacteria</taxon>
        <taxon>Bacillati</taxon>
        <taxon>Actinomycetota</taxon>
        <taxon>Acidimicrobiia</taxon>
        <taxon>Acidimicrobiales</taxon>
        <taxon>Acidimicrobiaceae</taxon>
        <taxon>Ferrithrix</taxon>
    </lineage>
</organism>
<dbReference type="AlphaFoldDB" id="A0A1M4TS53"/>
<dbReference type="InterPro" id="IPR005311">
    <property type="entry name" value="PBP_dimer"/>
</dbReference>
<reference evidence="7" key="1">
    <citation type="submission" date="2016-11" db="EMBL/GenBank/DDBJ databases">
        <authorList>
            <person name="Varghese N."/>
            <person name="Submissions S."/>
        </authorList>
    </citation>
    <scope>NUCLEOTIDE SEQUENCE [LARGE SCALE GENOMIC DNA]</scope>
    <source>
        <strain evidence="7">DSM 19514</strain>
    </source>
</reference>
<dbReference type="InterPro" id="IPR050515">
    <property type="entry name" value="Beta-lactam/transpept"/>
</dbReference>
<accession>A0A1M4TS53</accession>
<dbReference type="STRING" id="1121881.SAMN02745225_00718"/>
<name>A0A1M4TS53_9ACTN</name>
<dbReference type="Gene3D" id="3.90.1310.10">
    <property type="entry name" value="Penicillin-binding protein 2a (Domain 2)"/>
    <property type="match status" value="1"/>
</dbReference>
<evidence type="ECO:0000313" key="6">
    <source>
        <dbReference type="EMBL" id="SHE47236.1"/>
    </source>
</evidence>
<dbReference type="SUPFAM" id="SSF56519">
    <property type="entry name" value="Penicillin binding protein dimerisation domain"/>
    <property type="match status" value="1"/>
</dbReference>
<dbReference type="Proteomes" id="UP000184295">
    <property type="component" value="Unassembled WGS sequence"/>
</dbReference>
<protein>
    <submittedName>
        <fullName evidence="6">Peptidoglycan synthetase FtsI</fullName>
    </submittedName>
</protein>
<dbReference type="GO" id="GO:0071555">
    <property type="term" value="P:cell wall organization"/>
    <property type="evidence" value="ECO:0007669"/>
    <property type="project" value="TreeGrafter"/>
</dbReference>
<evidence type="ECO:0000259" key="4">
    <source>
        <dbReference type="Pfam" id="PF00905"/>
    </source>
</evidence>
<gene>
    <name evidence="6" type="ORF">SAMN02745225_00718</name>
</gene>
<comment type="subcellular location">
    <subcellularLocation>
        <location evidence="1">Membrane</location>
    </subcellularLocation>
</comment>
<dbReference type="Pfam" id="PF00905">
    <property type="entry name" value="Transpeptidase"/>
    <property type="match status" value="1"/>
</dbReference>
<dbReference type="PANTHER" id="PTHR30627">
    <property type="entry name" value="PEPTIDOGLYCAN D,D-TRANSPEPTIDASE"/>
    <property type="match status" value="1"/>
</dbReference>
<dbReference type="InterPro" id="IPR036138">
    <property type="entry name" value="PBP_dimer_sf"/>
</dbReference>
<dbReference type="RefSeq" id="WP_072788782.1">
    <property type="nucleotide sequence ID" value="NZ_FQUL01000006.1"/>
</dbReference>
<feature type="domain" description="Penicillin-binding protein dimerisation" evidence="5">
    <location>
        <begin position="56"/>
        <end position="202"/>
    </location>
</feature>
<dbReference type="InterPro" id="IPR001460">
    <property type="entry name" value="PCN-bd_Tpept"/>
</dbReference>
<feature type="domain" description="Penicillin-binding protein transpeptidase" evidence="4">
    <location>
        <begin position="249"/>
        <end position="573"/>
    </location>
</feature>